<dbReference type="Gene3D" id="1.20.120.1490">
    <property type="match status" value="1"/>
</dbReference>
<evidence type="ECO:0008006" key="3">
    <source>
        <dbReference type="Google" id="ProtNLM"/>
    </source>
</evidence>
<name>A0A2N7VNW7_9BURK</name>
<dbReference type="RefSeq" id="WP_102646410.1">
    <property type="nucleotide sequence ID" value="NZ_PNYA01000013.1"/>
</dbReference>
<sequence>MKRLSHLLPAAARLPAGNPPSRLAPRWLAVTAAAVALGFGTAYAAENAMGPDADAGAGGWHHAWHGHRHDDGTMLMRELGKLHNELKLTLTPAQEKLWQNALQTMTQARDAGRAEHETARKRFEGLAQQPILDLDAMHDAHQKLANDGRERREQVAAAWLKVYDGLSAQQKKVVSDDIKAHFSRMAHRRGWMMGHGHADAAGASTPQSQ</sequence>
<dbReference type="OrthoDB" id="9035603at2"/>
<proteinExistence type="predicted"/>
<organism evidence="1 2">
    <name type="scientific">Trinickia dabaoshanensis</name>
    <dbReference type="NCBI Taxonomy" id="564714"/>
    <lineage>
        <taxon>Bacteria</taxon>
        <taxon>Pseudomonadati</taxon>
        <taxon>Pseudomonadota</taxon>
        <taxon>Betaproteobacteria</taxon>
        <taxon>Burkholderiales</taxon>
        <taxon>Burkholderiaceae</taxon>
        <taxon>Trinickia</taxon>
    </lineage>
</organism>
<accession>A0A2N7VNW7</accession>
<protein>
    <recommendedName>
        <fullName evidence="3">Periplasmic heavy metal sensor</fullName>
    </recommendedName>
</protein>
<gene>
    <name evidence="1" type="ORF">C0Z18_16185</name>
</gene>
<evidence type="ECO:0000313" key="1">
    <source>
        <dbReference type="EMBL" id="PMS18859.1"/>
    </source>
</evidence>
<dbReference type="AlphaFoldDB" id="A0A2N7VNW7"/>
<comment type="caution">
    <text evidence="1">The sequence shown here is derived from an EMBL/GenBank/DDBJ whole genome shotgun (WGS) entry which is preliminary data.</text>
</comment>
<keyword evidence="2" id="KW-1185">Reference proteome</keyword>
<dbReference type="Proteomes" id="UP000235616">
    <property type="component" value="Unassembled WGS sequence"/>
</dbReference>
<dbReference type="EMBL" id="PNYA01000013">
    <property type="protein sequence ID" value="PMS18859.1"/>
    <property type="molecule type" value="Genomic_DNA"/>
</dbReference>
<reference evidence="1 2" key="1">
    <citation type="submission" date="2018-01" db="EMBL/GenBank/DDBJ databases">
        <title>Whole genome analyses suggest that Burkholderia sensu lato contains two further novel genera in the rhizoxinica-symbiotica group Mycetohabitans gen. nov., and Trinickia gen. nov.: implications for the evolution of diazotrophy and nodulation in the Burkholderiaceae.</title>
        <authorList>
            <person name="Estrada-de los Santos P."/>
            <person name="Palmer M."/>
            <person name="Chavez-Ramirez B."/>
            <person name="Beukes C."/>
            <person name="Steenkamp E.T."/>
            <person name="Hirsch A.M."/>
            <person name="Manyaka P."/>
            <person name="Maluk M."/>
            <person name="Lafos M."/>
            <person name="Crook M."/>
            <person name="Gross E."/>
            <person name="Simon M.F."/>
            <person name="Bueno dos Reis Junior F."/>
            <person name="Poole P.S."/>
            <person name="Venter S.N."/>
            <person name="James E.K."/>
        </authorList>
    </citation>
    <scope>NUCLEOTIDE SEQUENCE [LARGE SCALE GENOMIC DNA]</scope>
    <source>
        <strain evidence="1 2">GIMN1.004</strain>
    </source>
</reference>
<evidence type="ECO:0000313" key="2">
    <source>
        <dbReference type="Proteomes" id="UP000235616"/>
    </source>
</evidence>